<dbReference type="Pfam" id="PF05280">
    <property type="entry name" value="FlhC"/>
    <property type="match status" value="1"/>
</dbReference>
<reference evidence="9 12" key="3">
    <citation type="submission" date="2017-01" db="EMBL/GenBank/DDBJ databases">
        <title>Pseudomonas psychrotolerans genome sequencing and assembly.</title>
        <authorList>
            <person name="Vyas B."/>
            <person name="Mayilraj S."/>
        </authorList>
    </citation>
    <scope>NUCLEOTIDE SEQUENCE [LARGE SCALE GENOMIC DNA]</scope>
    <source>
        <strain evidence="9 12">SDS18</strain>
    </source>
</reference>
<comment type="caution">
    <text evidence="10">The sequence shown here is derived from an EMBL/GenBank/DDBJ whole genome shotgun (WGS) entry which is preliminary data.</text>
</comment>
<evidence type="ECO:0000256" key="6">
    <source>
        <dbReference type="ARBA" id="ARBA00023125"/>
    </source>
</evidence>
<protein>
    <submittedName>
        <fullName evidence="10">Flagellar transcriptional activator FlhC</fullName>
    </submittedName>
</protein>
<keyword evidence="2" id="KW-0479">Metal-binding</keyword>
<dbReference type="GO" id="GO:0046872">
    <property type="term" value="F:metal ion binding"/>
    <property type="evidence" value="ECO:0007669"/>
    <property type="project" value="UniProtKB-KW"/>
</dbReference>
<dbReference type="Proteomes" id="UP000183046">
    <property type="component" value="Unassembled WGS sequence"/>
</dbReference>
<keyword evidence="8" id="KW-0804">Transcription</keyword>
<dbReference type="InterPro" id="IPR007944">
    <property type="entry name" value="FlhC"/>
</dbReference>
<keyword evidence="6" id="KW-0238">DNA-binding</keyword>
<dbReference type="GO" id="GO:0045893">
    <property type="term" value="P:positive regulation of DNA-templated transcription"/>
    <property type="evidence" value="ECO:0007669"/>
    <property type="project" value="InterPro"/>
</dbReference>
<dbReference type="SUPFAM" id="SSF160930">
    <property type="entry name" value="FlhC-like"/>
    <property type="match status" value="1"/>
</dbReference>
<gene>
    <name evidence="9" type="ORF">BVL52_12210</name>
    <name evidence="10" type="ORF">SAMN05216279_12833</name>
</gene>
<keyword evidence="10" id="KW-0969">Cilium</keyword>
<keyword evidence="10" id="KW-0966">Cell projection</keyword>
<name>A0A1G5PGX0_9PSED</name>
<dbReference type="Proteomes" id="UP000189310">
    <property type="component" value="Unassembled WGS sequence"/>
</dbReference>
<dbReference type="GO" id="GO:0003677">
    <property type="term" value="F:DNA binding"/>
    <property type="evidence" value="ECO:0007669"/>
    <property type="project" value="UniProtKB-KW"/>
</dbReference>
<evidence type="ECO:0000313" key="9">
    <source>
        <dbReference type="EMBL" id="ONN71243.1"/>
    </source>
</evidence>
<keyword evidence="7" id="KW-0010">Activator</keyword>
<keyword evidence="12" id="KW-1185">Reference proteome</keyword>
<dbReference type="OrthoDB" id="6858240at2"/>
<evidence type="ECO:0000313" key="11">
    <source>
        <dbReference type="Proteomes" id="UP000183046"/>
    </source>
</evidence>
<accession>A0A1G5PGX0</accession>
<dbReference type="GO" id="GO:1902208">
    <property type="term" value="P:regulation of bacterial-type flagellum assembly"/>
    <property type="evidence" value="ECO:0007669"/>
    <property type="project" value="InterPro"/>
</dbReference>
<reference evidence="10" key="1">
    <citation type="submission" date="2016-10" db="EMBL/GenBank/DDBJ databases">
        <authorList>
            <person name="Varghese N."/>
            <person name="Submissions S."/>
        </authorList>
    </citation>
    <scope>NUCLEOTIDE SEQUENCE</scope>
    <source>
        <strain evidence="10">DSM 15758</strain>
    </source>
</reference>
<keyword evidence="5" id="KW-0805">Transcription regulation</keyword>
<dbReference type="eggNOG" id="ENOG502ZBG4">
    <property type="taxonomic scope" value="Bacteria"/>
</dbReference>
<dbReference type="AlphaFoldDB" id="A0A1G5PGX0"/>
<evidence type="ECO:0000313" key="12">
    <source>
        <dbReference type="Proteomes" id="UP000189310"/>
    </source>
</evidence>
<evidence type="ECO:0000256" key="5">
    <source>
        <dbReference type="ARBA" id="ARBA00023015"/>
    </source>
</evidence>
<dbReference type="GO" id="GO:0044781">
    <property type="term" value="P:bacterial-type flagellum organization"/>
    <property type="evidence" value="ECO:0007669"/>
    <property type="project" value="UniProtKB-KW"/>
</dbReference>
<keyword evidence="1" id="KW-0963">Cytoplasm</keyword>
<evidence type="ECO:0000256" key="1">
    <source>
        <dbReference type="ARBA" id="ARBA00022490"/>
    </source>
</evidence>
<keyword evidence="3" id="KW-1005">Bacterial flagellum biogenesis</keyword>
<keyword evidence="10" id="KW-0282">Flagellum</keyword>
<evidence type="ECO:0000256" key="3">
    <source>
        <dbReference type="ARBA" id="ARBA00022795"/>
    </source>
</evidence>
<evidence type="ECO:0000256" key="7">
    <source>
        <dbReference type="ARBA" id="ARBA00023159"/>
    </source>
</evidence>
<dbReference type="EMBL" id="FMWB01000028">
    <property type="protein sequence ID" value="SCZ48608.1"/>
    <property type="molecule type" value="Genomic_DNA"/>
</dbReference>
<dbReference type="EMBL" id="MTLN01000006">
    <property type="protein sequence ID" value="ONN71243.1"/>
    <property type="molecule type" value="Genomic_DNA"/>
</dbReference>
<evidence type="ECO:0000256" key="2">
    <source>
        <dbReference type="ARBA" id="ARBA00022723"/>
    </source>
</evidence>
<evidence type="ECO:0000256" key="8">
    <source>
        <dbReference type="ARBA" id="ARBA00023163"/>
    </source>
</evidence>
<dbReference type="RefSeq" id="WP_007162484.1">
    <property type="nucleotide sequence ID" value="NZ_CP183398.1"/>
</dbReference>
<evidence type="ECO:0000256" key="4">
    <source>
        <dbReference type="ARBA" id="ARBA00022833"/>
    </source>
</evidence>
<proteinExistence type="predicted"/>
<sequence>MDNAALIDMMVKAGFRCTIITLHTELTAKQVTSARKRLNVVSRGGSGPLPLGSRILASKARVIEAALFMGAYLRGARKPLLGVDVEAVIAAHQSYLGYREALNFTPTECLSIDEAWVVAREYRSKDLVMRACRCCQLTYVALTSTNKSTCPYCSQSVVKDRFHCDVNDAAMSDRPAEELLALALNIQQLTNWGYSSHEIMKQLGLNQPEYLTALELLDYKDVERREIVALYPAGDQLVRALVSQESMPLLRSA</sequence>
<organism evidence="10 11">
    <name type="scientific">Pseudomonas oryzihabitans</name>
    <dbReference type="NCBI Taxonomy" id="47885"/>
    <lineage>
        <taxon>Bacteria</taxon>
        <taxon>Pseudomonadati</taxon>
        <taxon>Pseudomonadota</taxon>
        <taxon>Gammaproteobacteria</taxon>
        <taxon>Pseudomonadales</taxon>
        <taxon>Pseudomonadaceae</taxon>
        <taxon>Pseudomonas</taxon>
    </lineage>
</organism>
<keyword evidence="4" id="KW-0862">Zinc</keyword>
<reference evidence="11" key="2">
    <citation type="submission" date="2016-10" db="EMBL/GenBank/DDBJ databases">
        <authorList>
            <person name="de Groot N.N."/>
        </authorList>
    </citation>
    <scope>NUCLEOTIDE SEQUENCE [LARGE SCALE GENOMIC DNA]</scope>
    <source>
        <strain evidence="11">DSM 15758</strain>
    </source>
</reference>
<evidence type="ECO:0000313" key="10">
    <source>
        <dbReference type="EMBL" id="SCZ48608.1"/>
    </source>
</evidence>